<feature type="transmembrane region" description="Helical" evidence="7">
    <location>
        <begin position="224"/>
        <end position="243"/>
    </location>
</feature>
<keyword evidence="10" id="KW-1185">Reference proteome</keyword>
<feature type="transmembrane region" description="Helical" evidence="7">
    <location>
        <begin position="186"/>
        <end position="204"/>
    </location>
</feature>
<dbReference type="InterPro" id="IPR020846">
    <property type="entry name" value="MFS_dom"/>
</dbReference>
<dbReference type="Gene3D" id="1.20.1250.20">
    <property type="entry name" value="MFS general substrate transporter like domains"/>
    <property type="match status" value="2"/>
</dbReference>
<evidence type="ECO:0000256" key="3">
    <source>
        <dbReference type="ARBA" id="ARBA00022475"/>
    </source>
</evidence>
<evidence type="ECO:0000256" key="5">
    <source>
        <dbReference type="ARBA" id="ARBA00022989"/>
    </source>
</evidence>
<dbReference type="EMBL" id="MPUH01000475">
    <property type="protein sequence ID" value="OMJ79355.1"/>
    <property type="molecule type" value="Genomic_DNA"/>
</dbReference>
<dbReference type="Proteomes" id="UP000187209">
    <property type="component" value="Unassembled WGS sequence"/>
</dbReference>
<evidence type="ECO:0000256" key="6">
    <source>
        <dbReference type="ARBA" id="ARBA00023136"/>
    </source>
</evidence>
<keyword evidence="4 7" id="KW-0812">Transmembrane</keyword>
<feature type="transmembrane region" description="Helical" evidence="7">
    <location>
        <begin position="72"/>
        <end position="95"/>
    </location>
</feature>
<dbReference type="OrthoDB" id="566532at2759"/>
<feature type="transmembrane region" description="Helical" evidence="7">
    <location>
        <begin position="107"/>
        <end position="132"/>
    </location>
</feature>
<feature type="transmembrane region" description="Helical" evidence="7">
    <location>
        <begin position="274"/>
        <end position="293"/>
    </location>
</feature>
<keyword evidence="5 7" id="KW-1133">Transmembrane helix</keyword>
<evidence type="ECO:0000313" key="10">
    <source>
        <dbReference type="Proteomes" id="UP000187209"/>
    </source>
</evidence>
<comment type="subcellular location">
    <subcellularLocation>
        <location evidence="1">Cell membrane</location>
        <topology evidence="1">Multi-pass membrane protein</topology>
    </subcellularLocation>
</comment>
<dbReference type="PANTHER" id="PTHR23517:SF3">
    <property type="entry name" value="INTEGRAL MEMBRANE TRANSPORT PROTEIN"/>
    <property type="match status" value="1"/>
</dbReference>
<keyword evidence="6 7" id="KW-0472">Membrane</keyword>
<accession>A0A1R2BRZ9</accession>
<feature type="transmembrane region" description="Helical" evidence="7">
    <location>
        <begin position="313"/>
        <end position="337"/>
    </location>
</feature>
<feature type="transmembrane region" description="Helical" evidence="7">
    <location>
        <begin position="20"/>
        <end position="41"/>
    </location>
</feature>
<proteinExistence type="predicted"/>
<reference evidence="9 10" key="1">
    <citation type="submission" date="2016-11" db="EMBL/GenBank/DDBJ databases">
        <title>The macronuclear genome of Stentor coeruleus: a giant cell with tiny introns.</title>
        <authorList>
            <person name="Slabodnick M."/>
            <person name="Ruby J.G."/>
            <person name="Reiff S.B."/>
            <person name="Swart E.C."/>
            <person name="Gosai S."/>
            <person name="Prabakaran S."/>
            <person name="Witkowska E."/>
            <person name="Larue G.E."/>
            <person name="Fisher S."/>
            <person name="Freeman R.M."/>
            <person name="Gunawardena J."/>
            <person name="Chu W."/>
            <person name="Stover N.A."/>
            <person name="Gregory B.D."/>
            <person name="Nowacki M."/>
            <person name="Derisi J."/>
            <person name="Roy S.W."/>
            <person name="Marshall W.F."/>
            <person name="Sood P."/>
        </authorList>
    </citation>
    <scope>NUCLEOTIDE SEQUENCE [LARGE SCALE GENOMIC DNA]</scope>
    <source>
        <strain evidence="9">WM001</strain>
    </source>
</reference>
<dbReference type="InterPro" id="IPR011701">
    <property type="entry name" value="MFS"/>
</dbReference>
<dbReference type="PROSITE" id="PS50850">
    <property type="entry name" value="MFS"/>
    <property type="match status" value="1"/>
</dbReference>
<dbReference type="InterPro" id="IPR036259">
    <property type="entry name" value="MFS_trans_sf"/>
</dbReference>
<dbReference type="GO" id="GO:0022857">
    <property type="term" value="F:transmembrane transporter activity"/>
    <property type="evidence" value="ECO:0007669"/>
    <property type="project" value="InterPro"/>
</dbReference>
<dbReference type="GO" id="GO:0005886">
    <property type="term" value="C:plasma membrane"/>
    <property type="evidence" value="ECO:0007669"/>
    <property type="project" value="UniProtKB-SubCell"/>
</dbReference>
<name>A0A1R2BRZ9_9CILI</name>
<protein>
    <recommendedName>
        <fullName evidence="8">Major facilitator superfamily (MFS) profile domain-containing protein</fullName>
    </recommendedName>
</protein>
<evidence type="ECO:0000256" key="4">
    <source>
        <dbReference type="ARBA" id="ARBA00022692"/>
    </source>
</evidence>
<evidence type="ECO:0000256" key="7">
    <source>
        <dbReference type="SAM" id="Phobius"/>
    </source>
</evidence>
<feature type="transmembrane region" description="Helical" evidence="7">
    <location>
        <begin position="349"/>
        <end position="369"/>
    </location>
</feature>
<evidence type="ECO:0000259" key="8">
    <source>
        <dbReference type="PROSITE" id="PS50850"/>
    </source>
</evidence>
<dbReference type="InterPro" id="IPR050171">
    <property type="entry name" value="MFS_Transporters"/>
</dbReference>
<feature type="transmembrane region" description="Helical" evidence="7">
    <location>
        <begin position="48"/>
        <end position="66"/>
    </location>
</feature>
<organism evidence="9 10">
    <name type="scientific">Stentor coeruleus</name>
    <dbReference type="NCBI Taxonomy" id="5963"/>
    <lineage>
        <taxon>Eukaryota</taxon>
        <taxon>Sar</taxon>
        <taxon>Alveolata</taxon>
        <taxon>Ciliophora</taxon>
        <taxon>Postciliodesmatophora</taxon>
        <taxon>Heterotrichea</taxon>
        <taxon>Heterotrichida</taxon>
        <taxon>Stentoridae</taxon>
        <taxon>Stentor</taxon>
    </lineage>
</organism>
<comment type="caution">
    <text evidence="9">The sequence shown here is derived from an EMBL/GenBank/DDBJ whole genome shotgun (WGS) entry which is preliminary data.</text>
</comment>
<feature type="transmembrane region" description="Helical" evidence="7">
    <location>
        <begin position="144"/>
        <end position="165"/>
    </location>
</feature>
<dbReference type="SUPFAM" id="SSF103473">
    <property type="entry name" value="MFS general substrate transporter"/>
    <property type="match status" value="1"/>
</dbReference>
<keyword evidence="3" id="KW-1003">Cell membrane</keyword>
<feature type="transmembrane region" description="Helical" evidence="7">
    <location>
        <begin position="250"/>
        <end position="268"/>
    </location>
</feature>
<evidence type="ECO:0000313" key="9">
    <source>
        <dbReference type="EMBL" id="OMJ79355.1"/>
    </source>
</evidence>
<sequence length="384" mass="41816">MSGLSIYLTEVRNLSDITTGVTIALYGCSAFIYSILLGSAIDKYGLKICLILGNISALTGFVILLLNSSISIQIVSILTLISAGNSVVLPSLKLGVSHYANENAKSLGFSMFFVVFFISGALAGIIVDIALSLGSTDSATFNKIFMIGISFVIISTALSFLIQDIEKPKENMQTWEITKEVIKTKVFWKFMVLTLLLVIVKTLYSHLTMTLPLYMHRDIGGDAHFGYMLAVHKGIVVIFIPLLTSMVYFFNCYSLLIIGSFISALSVIPLLFGANYYTVIIFIVIVSIGESLYAPRLIDYTLAIAPPGKEGTFVALASSPLALSMIIAGLSGGALLSNFCPSSGERNCWAMWGIIGLMVLVIPIIMIVFRNFLEEMPRKVEDNL</sequence>
<dbReference type="PANTHER" id="PTHR23517">
    <property type="entry name" value="RESISTANCE PROTEIN MDTM, PUTATIVE-RELATED-RELATED"/>
    <property type="match status" value="1"/>
</dbReference>
<feature type="domain" description="Major facilitator superfamily (MFS) profile" evidence="8">
    <location>
        <begin position="1"/>
        <end position="378"/>
    </location>
</feature>
<gene>
    <name evidence="9" type="ORF">SteCoe_20648</name>
</gene>
<keyword evidence="2" id="KW-0813">Transport</keyword>
<evidence type="ECO:0000256" key="1">
    <source>
        <dbReference type="ARBA" id="ARBA00004651"/>
    </source>
</evidence>
<evidence type="ECO:0000256" key="2">
    <source>
        <dbReference type="ARBA" id="ARBA00022448"/>
    </source>
</evidence>
<dbReference type="AlphaFoldDB" id="A0A1R2BRZ9"/>
<dbReference type="Pfam" id="PF07690">
    <property type="entry name" value="MFS_1"/>
    <property type="match status" value="1"/>
</dbReference>